<evidence type="ECO:0000256" key="2">
    <source>
        <dbReference type="ARBA" id="ARBA00007555"/>
    </source>
</evidence>
<name>A0A411WWZ4_9BURK</name>
<reference evidence="10" key="3">
    <citation type="submission" date="2022-12" db="EMBL/GenBank/DDBJ databases">
        <authorList>
            <person name="Sun Q."/>
            <person name="Kim S."/>
        </authorList>
    </citation>
    <scope>NUCLEOTIDE SEQUENCE</scope>
    <source>
        <strain evidence="10">KCTC 12343</strain>
    </source>
</reference>
<dbReference type="Pfam" id="PF04403">
    <property type="entry name" value="PqiA"/>
    <property type="match status" value="2"/>
</dbReference>
<dbReference type="InterPro" id="IPR051800">
    <property type="entry name" value="PqiA-PqiB_transport"/>
</dbReference>
<reference evidence="11 12" key="2">
    <citation type="submission" date="2019-02" db="EMBL/GenBank/DDBJ databases">
        <title>Draft Genome Sequences of Six Type Strains of the Genus Massilia.</title>
        <authorList>
            <person name="Miess H."/>
            <person name="Frediansyhah A."/>
            <person name="Gross H."/>
        </authorList>
    </citation>
    <scope>NUCLEOTIDE SEQUENCE [LARGE SCALE GENOMIC DNA]</scope>
    <source>
        <strain evidence="11 12">DSM 17472</strain>
    </source>
</reference>
<organism evidence="10 13">
    <name type="scientific">Pseudoduganella albidiflava</name>
    <dbReference type="NCBI Taxonomy" id="321983"/>
    <lineage>
        <taxon>Bacteria</taxon>
        <taxon>Pseudomonadati</taxon>
        <taxon>Pseudomonadota</taxon>
        <taxon>Betaproteobacteria</taxon>
        <taxon>Burkholderiales</taxon>
        <taxon>Oxalobacteraceae</taxon>
        <taxon>Telluria group</taxon>
        <taxon>Pseudoduganella</taxon>
    </lineage>
</organism>
<sequence length="453" mass="48211">MEAAVTEGEPVSCHDCGALHCWRPLADGQRARCTRCGNVLYRWYATGPAPTPASMVAVTLGAVLVYLIAQCFPIVELEMNGLTSGATLLQAIGVLWNERMEVIAAMVFFFVVAFPALELGALLYVSAGLLRGRRVPGFHLLLRVVQGARHWAMTEVLMIGILVTAIKMTSMARVIPHPGLFAFGALTILGAVALRYEPRALWALGERLGTRHGYTAPASVPAPASASAPASAPRQPIDCHACGLLNGGACEGRHCRRCGAVLHRRIPNSITWTWALLAAAALLYVPANILPVMYTESLGGTGGDTIMSGVALFWNTGSPGLAIVIFVASVLVPVSKLLALALLAGTAQWGSRWAPAGRTRLYRVVEFIGRWSMLDIFVVTLTVALVRFQALAVITAGPGALAFGCVVILTMIASSRFDPRLIWDPLDSEVPRGRIGGETDGENNGESNGELHA</sequence>
<dbReference type="Proteomes" id="UP000628442">
    <property type="component" value="Unassembled WGS sequence"/>
</dbReference>
<reference evidence="10" key="1">
    <citation type="journal article" date="2014" name="Int. J. Syst. Evol. Microbiol.">
        <title>Complete genome sequence of Corynebacterium casei LMG S-19264T (=DSM 44701T), isolated from a smear-ripened cheese.</title>
        <authorList>
            <consortium name="US DOE Joint Genome Institute (JGI-PGF)"/>
            <person name="Walter F."/>
            <person name="Albersmeier A."/>
            <person name="Kalinowski J."/>
            <person name="Ruckert C."/>
        </authorList>
    </citation>
    <scope>NUCLEOTIDE SEQUENCE</scope>
    <source>
        <strain evidence="10">KCTC 12343</strain>
    </source>
</reference>
<feature type="transmembrane region" description="Helical" evidence="9">
    <location>
        <begin position="367"/>
        <end position="386"/>
    </location>
</feature>
<dbReference type="EMBL" id="BMWV01000003">
    <property type="protein sequence ID" value="GGY36723.1"/>
    <property type="molecule type" value="Genomic_DNA"/>
</dbReference>
<dbReference type="InterPro" id="IPR005219">
    <property type="entry name" value="PqiA-like_proteobact"/>
</dbReference>
<evidence type="ECO:0000313" key="10">
    <source>
        <dbReference type="EMBL" id="GGY36723.1"/>
    </source>
</evidence>
<keyword evidence="5 9" id="KW-0812">Transmembrane</keyword>
<evidence type="ECO:0000256" key="5">
    <source>
        <dbReference type="ARBA" id="ARBA00022692"/>
    </source>
</evidence>
<evidence type="ECO:0000256" key="6">
    <source>
        <dbReference type="ARBA" id="ARBA00022989"/>
    </source>
</evidence>
<evidence type="ECO:0000256" key="7">
    <source>
        <dbReference type="ARBA" id="ARBA00023136"/>
    </source>
</evidence>
<dbReference type="PANTHER" id="PTHR30462">
    <property type="entry name" value="INTERMEMBRANE TRANSPORT PROTEIN PQIB-RELATED"/>
    <property type="match status" value="1"/>
</dbReference>
<dbReference type="AlphaFoldDB" id="A0A411WWZ4"/>
<evidence type="ECO:0000256" key="4">
    <source>
        <dbReference type="ARBA" id="ARBA00022519"/>
    </source>
</evidence>
<keyword evidence="7 9" id="KW-0472">Membrane</keyword>
<evidence type="ECO:0000313" key="11">
    <source>
        <dbReference type="EMBL" id="QBI01304.1"/>
    </source>
</evidence>
<keyword evidence="12" id="KW-1185">Reference proteome</keyword>
<evidence type="ECO:0000313" key="12">
    <source>
        <dbReference type="Proteomes" id="UP000292307"/>
    </source>
</evidence>
<proteinExistence type="inferred from homology"/>
<evidence type="ECO:0000256" key="9">
    <source>
        <dbReference type="SAM" id="Phobius"/>
    </source>
</evidence>
<evidence type="ECO:0000313" key="13">
    <source>
        <dbReference type="Proteomes" id="UP000628442"/>
    </source>
</evidence>
<feature type="region of interest" description="Disordered" evidence="8">
    <location>
        <begin position="432"/>
        <end position="453"/>
    </location>
</feature>
<dbReference type="PANTHER" id="PTHR30462:SF3">
    <property type="entry name" value="INTERMEMBRANE TRANSPORT PROTEIN PQIA"/>
    <property type="match status" value="1"/>
</dbReference>
<feature type="transmembrane region" description="Helical" evidence="9">
    <location>
        <begin position="321"/>
        <end position="346"/>
    </location>
</feature>
<comment type="similarity">
    <text evidence="2">Belongs to the PqiA family.</text>
</comment>
<accession>A0A411WWZ4</accession>
<feature type="transmembrane region" description="Helical" evidence="9">
    <location>
        <begin position="102"/>
        <end position="130"/>
    </location>
</feature>
<feature type="transmembrane region" description="Helical" evidence="9">
    <location>
        <begin position="272"/>
        <end position="294"/>
    </location>
</feature>
<feature type="transmembrane region" description="Helical" evidence="9">
    <location>
        <begin position="392"/>
        <end position="413"/>
    </location>
</feature>
<dbReference type="NCBIfam" id="TIGR00155">
    <property type="entry name" value="pqiA_fam"/>
    <property type="match status" value="1"/>
</dbReference>
<keyword evidence="3" id="KW-1003">Cell membrane</keyword>
<evidence type="ECO:0000256" key="3">
    <source>
        <dbReference type="ARBA" id="ARBA00022475"/>
    </source>
</evidence>
<dbReference type="Proteomes" id="UP000292307">
    <property type="component" value="Chromosome"/>
</dbReference>
<feature type="transmembrane region" description="Helical" evidence="9">
    <location>
        <begin position="175"/>
        <end position="194"/>
    </location>
</feature>
<feature type="transmembrane region" description="Helical" evidence="9">
    <location>
        <begin position="53"/>
        <end position="72"/>
    </location>
</feature>
<comment type="subcellular location">
    <subcellularLocation>
        <location evidence="1">Cell inner membrane</location>
        <topology evidence="1">Multi-pass membrane protein</topology>
    </subcellularLocation>
</comment>
<evidence type="ECO:0000256" key="8">
    <source>
        <dbReference type="SAM" id="MobiDB-lite"/>
    </source>
</evidence>
<gene>
    <name evidence="11" type="ORF">EYF70_10960</name>
    <name evidence="10" type="ORF">GCM10007387_18830</name>
</gene>
<dbReference type="OrthoDB" id="9800207at2"/>
<dbReference type="EMBL" id="CP036401">
    <property type="protein sequence ID" value="QBI01304.1"/>
    <property type="molecule type" value="Genomic_DNA"/>
</dbReference>
<keyword evidence="4" id="KW-0997">Cell inner membrane</keyword>
<dbReference type="InterPro" id="IPR007498">
    <property type="entry name" value="PqiA-like"/>
</dbReference>
<keyword evidence="6 9" id="KW-1133">Transmembrane helix</keyword>
<protein>
    <submittedName>
        <fullName evidence="10">Paraquat-inducible membrane protein A</fullName>
    </submittedName>
    <submittedName>
        <fullName evidence="11">Paraquat-inducible protein A</fullName>
    </submittedName>
</protein>
<dbReference type="GO" id="GO:0005886">
    <property type="term" value="C:plasma membrane"/>
    <property type="evidence" value="ECO:0007669"/>
    <property type="project" value="UniProtKB-SubCell"/>
</dbReference>
<evidence type="ECO:0000256" key="1">
    <source>
        <dbReference type="ARBA" id="ARBA00004429"/>
    </source>
</evidence>